<organism evidence="2 3">
    <name type="scientific">Dendrothele bispora (strain CBS 962.96)</name>
    <dbReference type="NCBI Taxonomy" id="1314807"/>
    <lineage>
        <taxon>Eukaryota</taxon>
        <taxon>Fungi</taxon>
        <taxon>Dikarya</taxon>
        <taxon>Basidiomycota</taxon>
        <taxon>Agaricomycotina</taxon>
        <taxon>Agaricomycetes</taxon>
        <taxon>Agaricomycetidae</taxon>
        <taxon>Agaricales</taxon>
        <taxon>Agaricales incertae sedis</taxon>
        <taxon>Dendrothele</taxon>
    </lineage>
</organism>
<evidence type="ECO:0000313" key="2">
    <source>
        <dbReference type="EMBL" id="THV03140.1"/>
    </source>
</evidence>
<name>A0A4S8MK02_DENBC</name>
<feature type="region of interest" description="Disordered" evidence="1">
    <location>
        <begin position="341"/>
        <end position="402"/>
    </location>
</feature>
<feature type="compositionally biased region" description="Polar residues" evidence="1">
    <location>
        <begin position="1"/>
        <end position="18"/>
    </location>
</feature>
<keyword evidence="3" id="KW-1185">Reference proteome</keyword>
<evidence type="ECO:0000256" key="1">
    <source>
        <dbReference type="SAM" id="MobiDB-lite"/>
    </source>
</evidence>
<sequence>MSSLSLAQKIAQQAVQRITSGGPSSTDSPSSTAAPASSQSEAQEELPTDPFGLPPVPRRSLAAFAHNIKQDWDLDPIGCATVDKYLGMSPEERSLFHFAAMLKIHEQVKKKNSAAHYTESESLKASFRYFYSTLRSHALLLFFSPQLTTYTQGKLAEAIIAAAREIGCPELPAPHEIGKLKIIKKSLSRYLTNIRYQVKEKLTVNLRKKKQLDVATLSQALVGEKGVVPMTANLYRRVAVLRFVAINPDCNKSVDIEDDPLGTPTETSDMRVTKLDDNFWTKVDAVTNEWRVVAQGNTAVLLEIFDDTYKKDCSKYGQPAKSGIVAVPYSDVPAHQKIIDKHASKIKYQKPSSKPSRKRNRREVSESSEDETSDGDVESGRNGNGIGTPGNDAQVDDSTEGQ</sequence>
<dbReference type="OrthoDB" id="2753953at2759"/>
<protein>
    <submittedName>
        <fullName evidence="2">Uncharacterized protein</fullName>
    </submittedName>
</protein>
<reference evidence="2 3" key="1">
    <citation type="journal article" date="2019" name="Nat. Ecol. Evol.">
        <title>Megaphylogeny resolves global patterns of mushroom evolution.</title>
        <authorList>
            <person name="Varga T."/>
            <person name="Krizsan K."/>
            <person name="Foldi C."/>
            <person name="Dima B."/>
            <person name="Sanchez-Garcia M."/>
            <person name="Sanchez-Ramirez S."/>
            <person name="Szollosi G.J."/>
            <person name="Szarkandi J.G."/>
            <person name="Papp V."/>
            <person name="Albert L."/>
            <person name="Andreopoulos W."/>
            <person name="Angelini C."/>
            <person name="Antonin V."/>
            <person name="Barry K.W."/>
            <person name="Bougher N.L."/>
            <person name="Buchanan P."/>
            <person name="Buyck B."/>
            <person name="Bense V."/>
            <person name="Catcheside P."/>
            <person name="Chovatia M."/>
            <person name="Cooper J."/>
            <person name="Damon W."/>
            <person name="Desjardin D."/>
            <person name="Finy P."/>
            <person name="Geml J."/>
            <person name="Haridas S."/>
            <person name="Hughes K."/>
            <person name="Justo A."/>
            <person name="Karasinski D."/>
            <person name="Kautmanova I."/>
            <person name="Kiss B."/>
            <person name="Kocsube S."/>
            <person name="Kotiranta H."/>
            <person name="LaButti K.M."/>
            <person name="Lechner B.E."/>
            <person name="Liimatainen K."/>
            <person name="Lipzen A."/>
            <person name="Lukacs Z."/>
            <person name="Mihaltcheva S."/>
            <person name="Morgado L.N."/>
            <person name="Niskanen T."/>
            <person name="Noordeloos M.E."/>
            <person name="Ohm R.A."/>
            <person name="Ortiz-Santana B."/>
            <person name="Ovrebo C."/>
            <person name="Racz N."/>
            <person name="Riley R."/>
            <person name="Savchenko A."/>
            <person name="Shiryaev A."/>
            <person name="Soop K."/>
            <person name="Spirin V."/>
            <person name="Szebenyi C."/>
            <person name="Tomsovsky M."/>
            <person name="Tulloss R.E."/>
            <person name="Uehling J."/>
            <person name="Grigoriev I.V."/>
            <person name="Vagvolgyi C."/>
            <person name="Papp T."/>
            <person name="Martin F.M."/>
            <person name="Miettinen O."/>
            <person name="Hibbett D.S."/>
            <person name="Nagy L.G."/>
        </authorList>
    </citation>
    <scope>NUCLEOTIDE SEQUENCE [LARGE SCALE GENOMIC DNA]</scope>
    <source>
        <strain evidence="2 3">CBS 962.96</strain>
    </source>
</reference>
<accession>A0A4S8MK02</accession>
<proteinExistence type="predicted"/>
<dbReference type="AlphaFoldDB" id="A0A4S8MK02"/>
<evidence type="ECO:0000313" key="3">
    <source>
        <dbReference type="Proteomes" id="UP000297245"/>
    </source>
</evidence>
<feature type="compositionally biased region" description="Low complexity" evidence="1">
    <location>
        <begin position="19"/>
        <end position="41"/>
    </location>
</feature>
<feature type="region of interest" description="Disordered" evidence="1">
    <location>
        <begin position="1"/>
        <end position="52"/>
    </location>
</feature>
<gene>
    <name evidence="2" type="ORF">K435DRAFT_852205</name>
</gene>
<feature type="compositionally biased region" description="Acidic residues" evidence="1">
    <location>
        <begin position="366"/>
        <end position="377"/>
    </location>
</feature>
<dbReference type="Proteomes" id="UP000297245">
    <property type="component" value="Unassembled WGS sequence"/>
</dbReference>
<dbReference type="EMBL" id="ML179070">
    <property type="protein sequence ID" value="THV03140.1"/>
    <property type="molecule type" value="Genomic_DNA"/>
</dbReference>